<evidence type="ECO:0000313" key="1">
    <source>
        <dbReference type="EMBL" id="KAJ9489938.1"/>
    </source>
</evidence>
<protein>
    <submittedName>
        <fullName evidence="1">Uncharacterized protein</fullName>
    </submittedName>
</protein>
<dbReference type="Proteomes" id="UP001227192">
    <property type="component" value="Unassembled WGS sequence"/>
</dbReference>
<gene>
    <name evidence="1" type="ORF">VN97_g3333</name>
</gene>
<sequence>MNSARQTLFFFEGSTATELLKCDMPRPLDQRSPSLAISTKATSLHFWTFGSRVLDYKVSLHGQQRQFILTRPHRVHPKRGSSQAS</sequence>
<reference evidence="1" key="1">
    <citation type="submission" date="2015-06" db="EMBL/GenBank/DDBJ databases">
        <authorList>
            <person name="Nguyen H."/>
        </authorList>
    </citation>
    <scope>NUCLEOTIDE SEQUENCE</scope>
    <source>
        <strain evidence="1">DAOM 180753</strain>
    </source>
</reference>
<organism evidence="1 2">
    <name type="scientific">Penicillium thymicola</name>
    <dbReference type="NCBI Taxonomy" id="293382"/>
    <lineage>
        <taxon>Eukaryota</taxon>
        <taxon>Fungi</taxon>
        <taxon>Dikarya</taxon>
        <taxon>Ascomycota</taxon>
        <taxon>Pezizomycotina</taxon>
        <taxon>Eurotiomycetes</taxon>
        <taxon>Eurotiomycetidae</taxon>
        <taxon>Eurotiales</taxon>
        <taxon>Aspergillaceae</taxon>
        <taxon>Penicillium</taxon>
    </lineage>
</organism>
<accession>A0AAI9TMM2</accession>
<comment type="caution">
    <text evidence="1">The sequence shown here is derived from an EMBL/GenBank/DDBJ whole genome shotgun (WGS) entry which is preliminary data.</text>
</comment>
<evidence type="ECO:0000313" key="2">
    <source>
        <dbReference type="Proteomes" id="UP001227192"/>
    </source>
</evidence>
<name>A0AAI9TMM2_PENTH</name>
<reference evidence="1" key="2">
    <citation type="journal article" date="2016" name="Fungal Biol.">
        <title>Ochratoxin A production by Penicillium thymicola.</title>
        <authorList>
            <person name="Nguyen H.D.T."/>
            <person name="McMullin D.R."/>
            <person name="Ponomareva E."/>
            <person name="Riley R."/>
            <person name="Pomraning K.R."/>
            <person name="Baker S.E."/>
            <person name="Seifert K.A."/>
        </authorList>
    </citation>
    <scope>NUCLEOTIDE SEQUENCE</scope>
    <source>
        <strain evidence="1">DAOM 180753</strain>
    </source>
</reference>
<proteinExistence type="predicted"/>
<dbReference type="AlphaFoldDB" id="A0AAI9TMM2"/>
<dbReference type="EMBL" id="LACB01000070">
    <property type="protein sequence ID" value="KAJ9489938.1"/>
    <property type="molecule type" value="Genomic_DNA"/>
</dbReference>
<keyword evidence="2" id="KW-1185">Reference proteome</keyword>